<gene>
    <name evidence="1" type="ORF">SH580_19210</name>
</gene>
<reference evidence="1 2" key="1">
    <citation type="submission" date="2023-11" db="EMBL/GenBank/DDBJ databases">
        <title>Coraliomargarita sp. nov., isolated from marine algae.</title>
        <authorList>
            <person name="Lee J.K."/>
            <person name="Baek J.H."/>
            <person name="Kim J.M."/>
            <person name="Choi D.G."/>
            <person name="Jeon C.O."/>
        </authorList>
    </citation>
    <scope>NUCLEOTIDE SEQUENCE [LARGE SCALE GENOMIC DNA]</scope>
    <source>
        <strain evidence="1 2">J2-16</strain>
    </source>
</reference>
<dbReference type="RefSeq" id="WP_319832429.1">
    <property type="nucleotide sequence ID" value="NZ_CP138858.1"/>
</dbReference>
<keyword evidence="2" id="KW-1185">Reference proteome</keyword>
<evidence type="ECO:0008006" key="3">
    <source>
        <dbReference type="Google" id="ProtNLM"/>
    </source>
</evidence>
<evidence type="ECO:0000313" key="1">
    <source>
        <dbReference type="EMBL" id="WPJ95550.1"/>
    </source>
</evidence>
<organism evidence="1 2">
    <name type="scientific">Coraliomargarita algicola</name>
    <dbReference type="NCBI Taxonomy" id="3092156"/>
    <lineage>
        <taxon>Bacteria</taxon>
        <taxon>Pseudomonadati</taxon>
        <taxon>Verrucomicrobiota</taxon>
        <taxon>Opitutia</taxon>
        <taxon>Puniceicoccales</taxon>
        <taxon>Coraliomargaritaceae</taxon>
        <taxon>Coraliomargarita</taxon>
    </lineage>
</organism>
<accession>A0ABZ0RH92</accession>
<dbReference type="Proteomes" id="UP001324993">
    <property type="component" value="Chromosome"/>
</dbReference>
<dbReference type="EMBL" id="CP138858">
    <property type="protein sequence ID" value="WPJ95550.1"/>
    <property type="molecule type" value="Genomic_DNA"/>
</dbReference>
<sequence>MNKPLQFSSGLIGTCLAMTGLATVDLKADTVTWTSSVNGNWSDGANWDTSPNPPATSGDDIIFQAPAANYVSTVDATWATAGAVNSLTFSNGTTLDNYTLDTGANTLGIGAGGITNLRDASNGSVYLTGAIEATANQTWTQSSTNGNRGKLYMSADLSGSGDITISGVNGTAFYFDGGSSAAYDGNFILDGIGVLYLLGNDQVNRLGTNAIQWQNNSSTGVFYNNLSGADQALSMNTPIFFDSQSGGTRTIEFSGSLTGNSTMDITGAWTGELNGGFRIFNQEDALLVRFKQDGSTLTSSKGSGNQTNSAVYLTMGDFSIENNNAFGSGEDAVSISLGNGGATTQGLADASFTAIDGITVNSDLWANSVWNNTENAAMSNVVTIGVRDADATATFNGKLTVQRVSYNADVATMNKQRSPNVHLMAVGGSTASFTGDIVDDQYGEGFRYAPVIIDGGGAVILSGANSSYRGGTSVIEGTTFYANGGSGASGSTTGSGSLQVGYDSAAITGDMSSGQSYITGVDTSNLHVGQSLSGAGIAEGTFITYIHPTIAGRIELSEALTADGTGVSITVAAETGVLGGSGMIKPGVVNSVDQSISVASGSSIAPGNSIGTLTLNGADTSAALLTMDAGAAFNFEVDGSGGASDQLQFWNYVSGDLVLNNNDLNITLSGLSLRENTRYRYLSSTAMMAAPLLEAI</sequence>
<name>A0ABZ0RH92_9BACT</name>
<protein>
    <recommendedName>
        <fullName evidence="3">Autotransporter outer membrane beta-barrel domain-containing protein</fullName>
    </recommendedName>
</protein>
<proteinExistence type="predicted"/>
<evidence type="ECO:0000313" key="2">
    <source>
        <dbReference type="Proteomes" id="UP001324993"/>
    </source>
</evidence>